<dbReference type="RefSeq" id="XP_023623763.1">
    <property type="nucleotide sequence ID" value="XM_023767995.1"/>
</dbReference>
<dbReference type="GO" id="GO:0030170">
    <property type="term" value="F:pyridoxal phosphate binding"/>
    <property type="evidence" value="ECO:0007669"/>
    <property type="project" value="InterPro"/>
</dbReference>
<name>A0A2D3UV40_9PEZI</name>
<dbReference type="Proteomes" id="UP000225277">
    <property type="component" value="Unassembled WGS sequence"/>
</dbReference>
<dbReference type="GO" id="GO:0016831">
    <property type="term" value="F:carboxy-lyase activity"/>
    <property type="evidence" value="ECO:0007669"/>
    <property type="project" value="UniProtKB-KW"/>
</dbReference>
<evidence type="ECO:0000256" key="2">
    <source>
        <dbReference type="ARBA" id="ARBA00009533"/>
    </source>
</evidence>
<proteinExistence type="inferred from homology"/>
<gene>
    <name evidence="9" type="ORF">RCC_02705</name>
</gene>
<evidence type="ECO:0000256" key="7">
    <source>
        <dbReference type="RuleBase" id="RU000382"/>
    </source>
</evidence>
<dbReference type="Gene3D" id="3.40.640.10">
    <property type="entry name" value="Type I PLP-dependent aspartate aminotransferase-like (Major domain)"/>
    <property type="match status" value="1"/>
</dbReference>
<dbReference type="InterPro" id="IPR002129">
    <property type="entry name" value="PyrdxlP-dep_de-COase"/>
</dbReference>
<keyword evidence="3" id="KW-0210">Decarboxylase</keyword>
<dbReference type="Pfam" id="PF00282">
    <property type="entry name" value="Pyridoxal_deC"/>
    <property type="match status" value="1"/>
</dbReference>
<dbReference type="GO" id="GO:0006520">
    <property type="term" value="P:amino acid metabolic process"/>
    <property type="evidence" value="ECO:0007669"/>
    <property type="project" value="InterPro"/>
</dbReference>
<feature type="compositionally biased region" description="Polar residues" evidence="8">
    <location>
        <begin position="37"/>
        <end position="51"/>
    </location>
</feature>
<evidence type="ECO:0000313" key="10">
    <source>
        <dbReference type="Proteomes" id="UP000225277"/>
    </source>
</evidence>
<dbReference type="Gene3D" id="3.90.1150.10">
    <property type="entry name" value="Aspartate Aminotransferase, domain 1"/>
    <property type="match status" value="1"/>
</dbReference>
<dbReference type="Gene3D" id="1.20.1340.10">
    <property type="entry name" value="dopa decarboxylase, N-terminal domain"/>
    <property type="match status" value="1"/>
</dbReference>
<keyword evidence="10" id="KW-1185">Reference proteome</keyword>
<dbReference type="InterPro" id="IPR015424">
    <property type="entry name" value="PyrdxlP-dep_Trfase"/>
</dbReference>
<organism evidence="9 10">
    <name type="scientific">Ramularia collo-cygni</name>
    <dbReference type="NCBI Taxonomy" id="112498"/>
    <lineage>
        <taxon>Eukaryota</taxon>
        <taxon>Fungi</taxon>
        <taxon>Dikarya</taxon>
        <taxon>Ascomycota</taxon>
        <taxon>Pezizomycotina</taxon>
        <taxon>Dothideomycetes</taxon>
        <taxon>Dothideomycetidae</taxon>
        <taxon>Mycosphaerellales</taxon>
        <taxon>Mycosphaerellaceae</taxon>
        <taxon>Ramularia</taxon>
    </lineage>
</organism>
<sequence>MDSNQFRQAAHQIIEDIIAQHDGQAINHAVPSGLHPGQTSRTFPTSAPNNSETWEDIHNDYHNLITPAMSNWQAPGFAAFFPGSTSYPSILGELYSASWGGSMFNWICSPAATELEETTMDWLASALALPHAMHHKASEGRGGGIMMGSSSESTLTAMIAARDLTIDELVGRHADVDERQAASTLLVVIAGKTAHSSVEKAARILGLRYAEVMCDGDSEFGMTRFALEQAIDRCRKLGLHPFFVTATLGTTSTCAIDDLQGIGEVLESEGQSIWGHVDASYGGNALICPEYQHLSMAISGFDSFVTNLNKWLLVNADASCFFIKNKHSVIRALSSNPSYLQNPQTTHEPHDLTISLTRRFRALKVWFVFRTFGINGLRKHVRDGILRCEEIAPLLVERPDLFEIVSKPCFGVLTFRIRPGDGSISDGNFGEYNRRSNDVTRRVCEGINATGSFYVTGCEVEGFYVIRLVTTHNGNSFDSMRLLVNKLIEKATRELGAKEEPQAG</sequence>
<evidence type="ECO:0000256" key="5">
    <source>
        <dbReference type="ARBA" id="ARBA00023239"/>
    </source>
</evidence>
<evidence type="ECO:0000256" key="8">
    <source>
        <dbReference type="SAM" id="MobiDB-lite"/>
    </source>
</evidence>
<protein>
    <submittedName>
        <fullName evidence="9">Related to aromatic-L-amino-acid decarboxylase</fullName>
    </submittedName>
</protein>
<dbReference type="EMBL" id="FJUY01000003">
    <property type="protein sequence ID" value="CZT16870.1"/>
    <property type="molecule type" value="Genomic_DNA"/>
</dbReference>
<dbReference type="PRINTS" id="PR00800">
    <property type="entry name" value="YHDCRBOXLASE"/>
</dbReference>
<dbReference type="STRING" id="112498.A0A2D3UV40"/>
<dbReference type="PANTHER" id="PTHR11999:SF70">
    <property type="entry name" value="MIP05841P"/>
    <property type="match status" value="1"/>
</dbReference>
<evidence type="ECO:0000313" key="9">
    <source>
        <dbReference type="EMBL" id="CZT16870.1"/>
    </source>
</evidence>
<dbReference type="AlphaFoldDB" id="A0A2D3UV40"/>
<dbReference type="OrthoDB" id="639767at2759"/>
<keyword evidence="5 7" id="KW-0456">Lyase</keyword>
<dbReference type="GO" id="GO:0005737">
    <property type="term" value="C:cytoplasm"/>
    <property type="evidence" value="ECO:0007669"/>
    <property type="project" value="TreeGrafter"/>
</dbReference>
<feature type="region of interest" description="Disordered" evidence="8">
    <location>
        <begin position="30"/>
        <end position="51"/>
    </location>
</feature>
<evidence type="ECO:0000256" key="3">
    <source>
        <dbReference type="ARBA" id="ARBA00022793"/>
    </source>
</evidence>
<dbReference type="InterPro" id="IPR015421">
    <property type="entry name" value="PyrdxlP-dep_Trfase_major"/>
</dbReference>
<feature type="modified residue" description="N6-(pyridoxal phosphate)lysine" evidence="6">
    <location>
        <position position="310"/>
    </location>
</feature>
<reference evidence="9 10" key="1">
    <citation type="submission" date="2016-03" db="EMBL/GenBank/DDBJ databases">
        <authorList>
            <person name="Ploux O."/>
        </authorList>
    </citation>
    <scope>NUCLEOTIDE SEQUENCE [LARGE SCALE GENOMIC DNA]</scope>
    <source>
        <strain evidence="9 10">URUG2</strain>
    </source>
</reference>
<dbReference type="SUPFAM" id="SSF53383">
    <property type="entry name" value="PLP-dependent transferases"/>
    <property type="match status" value="1"/>
</dbReference>
<evidence type="ECO:0000256" key="1">
    <source>
        <dbReference type="ARBA" id="ARBA00001933"/>
    </source>
</evidence>
<accession>A0A2D3UV40</accession>
<dbReference type="InterPro" id="IPR010977">
    <property type="entry name" value="Aromatic_deC"/>
</dbReference>
<evidence type="ECO:0000256" key="4">
    <source>
        <dbReference type="ARBA" id="ARBA00022898"/>
    </source>
</evidence>
<dbReference type="GeneID" id="35597918"/>
<dbReference type="GO" id="GO:0019752">
    <property type="term" value="P:carboxylic acid metabolic process"/>
    <property type="evidence" value="ECO:0007669"/>
    <property type="project" value="InterPro"/>
</dbReference>
<comment type="similarity">
    <text evidence="2 7">Belongs to the group II decarboxylase family.</text>
</comment>
<keyword evidence="4 6" id="KW-0663">Pyridoxal phosphate</keyword>
<comment type="cofactor">
    <cofactor evidence="1 6 7">
        <name>pyridoxal 5'-phosphate</name>
        <dbReference type="ChEBI" id="CHEBI:597326"/>
    </cofactor>
</comment>
<evidence type="ECO:0000256" key="6">
    <source>
        <dbReference type="PIRSR" id="PIRSR602129-50"/>
    </source>
</evidence>
<dbReference type="PANTHER" id="PTHR11999">
    <property type="entry name" value="GROUP II PYRIDOXAL-5-PHOSPHATE DECARBOXYLASE"/>
    <property type="match status" value="1"/>
</dbReference>
<dbReference type="InterPro" id="IPR015422">
    <property type="entry name" value="PyrdxlP-dep_Trfase_small"/>
</dbReference>